<dbReference type="Proteomes" id="UP000189883">
    <property type="component" value="Chromosome"/>
</dbReference>
<evidence type="ECO:0000313" key="2">
    <source>
        <dbReference type="Proteomes" id="UP000189883"/>
    </source>
</evidence>
<dbReference type="AlphaFoldDB" id="A0A1S7DTL1"/>
<gene>
    <name evidence="1" type="ORF">AB406_1501</name>
</gene>
<name>A0A1S7DTL1_RIEAN</name>
<organism evidence="1 2">
    <name type="scientific">Riemerella anatipestifer</name>
    <name type="common">Moraxella anatipestifer</name>
    <dbReference type="NCBI Taxonomy" id="34085"/>
    <lineage>
        <taxon>Bacteria</taxon>
        <taxon>Pseudomonadati</taxon>
        <taxon>Bacteroidota</taxon>
        <taxon>Flavobacteriia</taxon>
        <taxon>Flavobacteriales</taxon>
        <taxon>Weeksellaceae</taxon>
        <taxon>Riemerella</taxon>
    </lineage>
</organism>
<accession>A0A1S7DTL1</accession>
<protein>
    <submittedName>
        <fullName evidence="1">Uncharacterized protein</fullName>
    </submittedName>
</protein>
<reference evidence="1 2" key="1">
    <citation type="submission" date="2015-06" db="EMBL/GenBank/DDBJ databases">
        <title>R. anatipestifer strain HXb2 is the most virulent strain so far, and the genome sequence would help us uncover the pathogenesis.</title>
        <authorList>
            <person name="Hu Q."/>
            <person name="Qi J."/>
            <person name="Bo H."/>
            <person name="Liu G."/>
            <person name="Tao M."/>
            <person name="Ding Y."/>
            <person name="Xue Y."/>
        </authorList>
    </citation>
    <scope>NUCLEOTIDE SEQUENCE [LARGE SCALE GENOMIC DNA]</scope>
    <source>
        <strain evidence="1 2">HXb2</strain>
    </source>
</reference>
<proteinExistence type="predicted"/>
<dbReference type="EMBL" id="CP011859">
    <property type="protein sequence ID" value="AQY22446.1"/>
    <property type="molecule type" value="Genomic_DNA"/>
</dbReference>
<evidence type="ECO:0000313" key="1">
    <source>
        <dbReference type="EMBL" id="AQY22446.1"/>
    </source>
</evidence>
<sequence>MEELFFQIKVSLDWAQSFRSLIVAESFVCAITLYKPRNKKLSSKKIVDLFIIVSTKGGQRYKFSFPIKNREYLKTFDNLVVLSKVVILVIVY</sequence>